<comment type="caution">
    <text evidence="1">The sequence shown here is derived from an EMBL/GenBank/DDBJ whole genome shotgun (WGS) entry which is preliminary data.</text>
</comment>
<dbReference type="EMBL" id="BRXZ01006161">
    <property type="protein sequence ID" value="GMH56294.1"/>
    <property type="molecule type" value="Genomic_DNA"/>
</dbReference>
<sequence>MLRGKKLGIDLDVTYEPFFLNRNTPPEGEDLMEHLKKKYGEAAIARYERPNNPLDVAGAAVGVTFHKSRRVIQTSKGHRLVELLKRKGRNTDEFM</sequence>
<dbReference type="Proteomes" id="UP001165082">
    <property type="component" value="Unassembled WGS sequence"/>
</dbReference>
<keyword evidence="2" id="KW-1185">Reference proteome</keyword>
<reference evidence="1" key="1">
    <citation type="submission" date="2022-07" db="EMBL/GenBank/DDBJ databases">
        <title>Genome analysis of Parmales, a sister group of diatoms, reveals the evolutionary specialization of diatoms from phago-mixotrophs to photoautotrophs.</title>
        <authorList>
            <person name="Ban H."/>
            <person name="Sato S."/>
            <person name="Yoshikawa S."/>
            <person name="Kazumasa Y."/>
            <person name="Nakamura Y."/>
            <person name="Ichinomiya M."/>
            <person name="Saitoh K."/>
            <person name="Sato N."/>
            <person name="Blanc-Mathieu R."/>
            <person name="Endo H."/>
            <person name="Kuwata A."/>
            <person name="Ogata H."/>
        </authorList>
    </citation>
    <scope>NUCLEOTIDE SEQUENCE</scope>
</reference>
<evidence type="ECO:0000313" key="1">
    <source>
        <dbReference type="EMBL" id="GMH56294.1"/>
    </source>
</evidence>
<feature type="non-terminal residue" evidence="1">
    <location>
        <position position="1"/>
    </location>
</feature>
<dbReference type="AlphaFoldDB" id="A0A9W6ZKK0"/>
<evidence type="ECO:0000313" key="2">
    <source>
        <dbReference type="Proteomes" id="UP001165082"/>
    </source>
</evidence>
<proteinExistence type="predicted"/>
<dbReference type="Gene3D" id="3.40.30.10">
    <property type="entry name" value="Glutaredoxin"/>
    <property type="match status" value="1"/>
</dbReference>
<dbReference type="OrthoDB" id="60308at2759"/>
<protein>
    <submittedName>
        <fullName evidence="1">Uncharacterized protein</fullName>
    </submittedName>
</protein>
<name>A0A9W6ZKK0_9STRA</name>
<organism evidence="1 2">
    <name type="scientific">Triparma retinervis</name>
    <dbReference type="NCBI Taxonomy" id="2557542"/>
    <lineage>
        <taxon>Eukaryota</taxon>
        <taxon>Sar</taxon>
        <taxon>Stramenopiles</taxon>
        <taxon>Ochrophyta</taxon>
        <taxon>Bolidophyceae</taxon>
        <taxon>Parmales</taxon>
        <taxon>Triparmaceae</taxon>
        <taxon>Triparma</taxon>
    </lineage>
</organism>
<gene>
    <name evidence="1" type="ORF">TrRE_jg2234</name>
</gene>
<accession>A0A9W6ZKK0</accession>